<evidence type="ECO:0000313" key="8">
    <source>
        <dbReference type="Proteomes" id="UP001329915"/>
    </source>
</evidence>
<sequence length="204" mass="23674">MKTKKVVFRKDGLITMVMLNQTEETSVIALANDDDIAFTKLYNCYFSRIYNYVHYRVSDFHTAEDLTSQIFEKLFSKLKNYQPEKAPFSTWVFSIARNTITDYYRSQTRNRVTSLDTTKELMDVDSSLDDIVAFNETQQHLRKALASLNQRERNIIALKFWSGCSNRDIARLVGISESNTGVILFRAMRRLRIILESQGLNIDG</sequence>
<dbReference type="InterPro" id="IPR007627">
    <property type="entry name" value="RNA_pol_sigma70_r2"/>
</dbReference>
<dbReference type="CDD" id="cd06171">
    <property type="entry name" value="Sigma70_r4"/>
    <property type="match status" value="1"/>
</dbReference>
<dbReference type="GO" id="GO:0016987">
    <property type="term" value="F:sigma factor activity"/>
    <property type="evidence" value="ECO:0007669"/>
    <property type="project" value="UniProtKB-KW"/>
</dbReference>
<evidence type="ECO:0000256" key="1">
    <source>
        <dbReference type="ARBA" id="ARBA00010641"/>
    </source>
</evidence>
<evidence type="ECO:0000313" key="7">
    <source>
        <dbReference type="EMBL" id="WRO21056.1"/>
    </source>
</evidence>
<keyword evidence="3" id="KW-0731">Sigma factor</keyword>
<dbReference type="InterPro" id="IPR014284">
    <property type="entry name" value="RNA_pol_sigma-70_dom"/>
</dbReference>
<dbReference type="NCBIfam" id="TIGR02937">
    <property type="entry name" value="sigma70-ECF"/>
    <property type="match status" value="1"/>
</dbReference>
<dbReference type="EMBL" id="CP121694">
    <property type="protein sequence ID" value="WRO21056.1"/>
    <property type="molecule type" value="Genomic_DNA"/>
</dbReference>
<reference evidence="7 8" key="1">
    <citation type="submission" date="2023-04" db="EMBL/GenBank/DDBJ databases">
        <authorList>
            <person name="Hsu D."/>
        </authorList>
    </citation>
    <scope>NUCLEOTIDE SEQUENCE [LARGE SCALE GENOMIC DNA]</scope>
    <source>
        <strain evidence="7 8">MK1</strain>
    </source>
</reference>
<dbReference type="AlphaFoldDB" id="A0AAU0UJ15"/>
<dbReference type="PANTHER" id="PTHR43133:SF57">
    <property type="entry name" value="RNA POLYMERASE SIGMA-70 FACTOR"/>
    <property type="match status" value="1"/>
</dbReference>
<keyword evidence="2" id="KW-0805">Transcription regulation</keyword>
<feature type="domain" description="RNA polymerase sigma factor 70 region 4 type 2" evidence="6">
    <location>
        <begin position="141"/>
        <end position="191"/>
    </location>
</feature>
<dbReference type="InterPro" id="IPR013324">
    <property type="entry name" value="RNA_pol_sigma_r3/r4-like"/>
</dbReference>
<dbReference type="InterPro" id="IPR013249">
    <property type="entry name" value="RNA_pol_sigma70_r4_t2"/>
</dbReference>
<keyword evidence="8" id="KW-1185">Reference proteome</keyword>
<dbReference type="PANTHER" id="PTHR43133">
    <property type="entry name" value="RNA POLYMERASE ECF-TYPE SIGMA FACTO"/>
    <property type="match status" value="1"/>
</dbReference>
<gene>
    <name evidence="7" type="ORF">MFMK1_000850</name>
</gene>
<dbReference type="InterPro" id="IPR039425">
    <property type="entry name" value="RNA_pol_sigma-70-like"/>
</dbReference>
<dbReference type="KEGG" id="dbc:MFMK1_000850"/>
<dbReference type="SUPFAM" id="SSF88946">
    <property type="entry name" value="Sigma2 domain of RNA polymerase sigma factors"/>
    <property type="match status" value="1"/>
</dbReference>
<dbReference type="Gene3D" id="1.10.10.10">
    <property type="entry name" value="Winged helix-like DNA-binding domain superfamily/Winged helix DNA-binding domain"/>
    <property type="match status" value="1"/>
</dbReference>
<dbReference type="RefSeq" id="WP_366923917.1">
    <property type="nucleotide sequence ID" value="NZ_CP121694.1"/>
</dbReference>
<protein>
    <submittedName>
        <fullName evidence="7">Sigma-70 family RNA polymerase sigma factor</fullName>
    </submittedName>
</protein>
<organism evidence="7 8">
    <name type="scientific">Metallumcola ferriviriculae</name>
    <dbReference type="NCBI Taxonomy" id="3039180"/>
    <lineage>
        <taxon>Bacteria</taxon>
        <taxon>Bacillati</taxon>
        <taxon>Bacillota</taxon>
        <taxon>Clostridia</taxon>
        <taxon>Neomoorellales</taxon>
        <taxon>Desulfitibacteraceae</taxon>
        <taxon>Metallumcola</taxon>
    </lineage>
</organism>
<dbReference type="Pfam" id="PF08281">
    <property type="entry name" value="Sigma70_r4_2"/>
    <property type="match status" value="1"/>
</dbReference>
<dbReference type="SUPFAM" id="SSF88659">
    <property type="entry name" value="Sigma3 and sigma4 domains of RNA polymerase sigma factors"/>
    <property type="match status" value="1"/>
</dbReference>
<evidence type="ECO:0000256" key="2">
    <source>
        <dbReference type="ARBA" id="ARBA00023015"/>
    </source>
</evidence>
<comment type="similarity">
    <text evidence="1">Belongs to the sigma-70 factor family. ECF subfamily.</text>
</comment>
<evidence type="ECO:0000256" key="4">
    <source>
        <dbReference type="ARBA" id="ARBA00023163"/>
    </source>
</evidence>
<evidence type="ECO:0000256" key="3">
    <source>
        <dbReference type="ARBA" id="ARBA00023082"/>
    </source>
</evidence>
<dbReference type="InterPro" id="IPR013325">
    <property type="entry name" value="RNA_pol_sigma_r2"/>
</dbReference>
<name>A0AAU0UJ15_9FIRM</name>
<keyword evidence="4" id="KW-0804">Transcription</keyword>
<dbReference type="InterPro" id="IPR036388">
    <property type="entry name" value="WH-like_DNA-bd_sf"/>
</dbReference>
<dbReference type="Gene3D" id="1.10.1740.10">
    <property type="match status" value="1"/>
</dbReference>
<feature type="domain" description="RNA polymerase sigma-70 region 2" evidence="5">
    <location>
        <begin position="41"/>
        <end position="109"/>
    </location>
</feature>
<evidence type="ECO:0000259" key="5">
    <source>
        <dbReference type="Pfam" id="PF04542"/>
    </source>
</evidence>
<dbReference type="GO" id="GO:0003677">
    <property type="term" value="F:DNA binding"/>
    <property type="evidence" value="ECO:0007669"/>
    <property type="project" value="InterPro"/>
</dbReference>
<accession>A0AAU0UJ15</accession>
<dbReference type="GO" id="GO:0006352">
    <property type="term" value="P:DNA-templated transcription initiation"/>
    <property type="evidence" value="ECO:0007669"/>
    <property type="project" value="InterPro"/>
</dbReference>
<evidence type="ECO:0000259" key="6">
    <source>
        <dbReference type="Pfam" id="PF08281"/>
    </source>
</evidence>
<dbReference type="Pfam" id="PF04542">
    <property type="entry name" value="Sigma70_r2"/>
    <property type="match status" value="1"/>
</dbReference>
<proteinExistence type="inferred from homology"/>
<dbReference type="Proteomes" id="UP001329915">
    <property type="component" value="Chromosome"/>
</dbReference>